<dbReference type="Proteomes" id="UP001165492">
    <property type="component" value="Unassembled WGS sequence"/>
</dbReference>
<keyword evidence="1 5" id="KW-0597">Phosphoprotein</keyword>
<feature type="domain" description="HTH luxR-type" evidence="6">
    <location>
        <begin position="157"/>
        <end position="222"/>
    </location>
</feature>
<dbReference type="PANTHER" id="PTHR43214">
    <property type="entry name" value="TWO-COMPONENT RESPONSE REGULATOR"/>
    <property type="match status" value="1"/>
</dbReference>
<keyword evidence="4" id="KW-0804">Transcription</keyword>
<evidence type="ECO:0000256" key="1">
    <source>
        <dbReference type="ARBA" id="ARBA00022553"/>
    </source>
</evidence>
<dbReference type="Pfam" id="PF00072">
    <property type="entry name" value="Response_reg"/>
    <property type="match status" value="1"/>
</dbReference>
<evidence type="ECO:0000256" key="5">
    <source>
        <dbReference type="PROSITE-ProRule" id="PRU00169"/>
    </source>
</evidence>
<protein>
    <submittedName>
        <fullName evidence="8">Response regulator transcription factor</fullName>
    </submittedName>
</protein>
<feature type="modified residue" description="4-aspartylphosphate" evidence="5">
    <location>
        <position position="55"/>
    </location>
</feature>
<dbReference type="Pfam" id="PF00196">
    <property type="entry name" value="GerE"/>
    <property type="match status" value="1"/>
</dbReference>
<dbReference type="InterPro" id="IPR000792">
    <property type="entry name" value="Tscrpt_reg_LuxR_C"/>
</dbReference>
<proteinExistence type="predicted"/>
<name>A0ABS8HLN1_9FIRM</name>
<evidence type="ECO:0000259" key="6">
    <source>
        <dbReference type="PROSITE" id="PS50043"/>
    </source>
</evidence>
<dbReference type="PRINTS" id="PR00038">
    <property type="entry name" value="HTHLUXR"/>
</dbReference>
<dbReference type="InterPro" id="IPR011006">
    <property type="entry name" value="CheY-like_superfamily"/>
</dbReference>
<dbReference type="CDD" id="cd17535">
    <property type="entry name" value="REC_NarL-like"/>
    <property type="match status" value="1"/>
</dbReference>
<dbReference type="RefSeq" id="WP_229533595.1">
    <property type="nucleotide sequence ID" value="NZ_JAJHJB010000002.1"/>
</dbReference>
<dbReference type="SUPFAM" id="SSF46894">
    <property type="entry name" value="C-terminal effector domain of the bipartite response regulators"/>
    <property type="match status" value="1"/>
</dbReference>
<evidence type="ECO:0000259" key="7">
    <source>
        <dbReference type="PROSITE" id="PS50110"/>
    </source>
</evidence>
<dbReference type="EMBL" id="JAJHJB010000002">
    <property type="protein sequence ID" value="MCC5464073.1"/>
    <property type="molecule type" value="Genomic_DNA"/>
</dbReference>
<evidence type="ECO:0000313" key="8">
    <source>
        <dbReference type="EMBL" id="MCC5464073.1"/>
    </source>
</evidence>
<gene>
    <name evidence="8" type="ORF">LMF89_01695</name>
</gene>
<organism evidence="8 9">
    <name type="scientific">Pelosinus baikalensis</name>
    <dbReference type="NCBI Taxonomy" id="2892015"/>
    <lineage>
        <taxon>Bacteria</taxon>
        <taxon>Bacillati</taxon>
        <taxon>Bacillota</taxon>
        <taxon>Negativicutes</taxon>
        <taxon>Selenomonadales</taxon>
        <taxon>Sporomusaceae</taxon>
        <taxon>Pelosinus</taxon>
    </lineage>
</organism>
<reference evidence="8" key="1">
    <citation type="submission" date="2021-11" db="EMBL/GenBank/DDBJ databases">
        <title>Description of a new species Pelosinus isolated from the bottom sediments of Lake Baikal.</title>
        <authorList>
            <person name="Zakharyuk A."/>
        </authorList>
    </citation>
    <scope>NUCLEOTIDE SEQUENCE</scope>
    <source>
        <strain evidence="8">Bkl1</strain>
    </source>
</reference>
<evidence type="ECO:0000256" key="4">
    <source>
        <dbReference type="ARBA" id="ARBA00023163"/>
    </source>
</evidence>
<dbReference type="PROSITE" id="PS50110">
    <property type="entry name" value="RESPONSE_REGULATORY"/>
    <property type="match status" value="1"/>
</dbReference>
<keyword evidence="3" id="KW-0238">DNA-binding</keyword>
<evidence type="ECO:0000256" key="3">
    <source>
        <dbReference type="ARBA" id="ARBA00023125"/>
    </source>
</evidence>
<dbReference type="SUPFAM" id="SSF52172">
    <property type="entry name" value="CheY-like"/>
    <property type="match status" value="1"/>
</dbReference>
<keyword evidence="2" id="KW-0805">Transcription regulation</keyword>
<evidence type="ECO:0000256" key="2">
    <source>
        <dbReference type="ARBA" id="ARBA00023015"/>
    </source>
</evidence>
<evidence type="ECO:0000313" key="9">
    <source>
        <dbReference type="Proteomes" id="UP001165492"/>
    </source>
</evidence>
<dbReference type="InterPro" id="IPR039420">
    <property type="entry name" value="WalR-like"/>
</dbReference>
<dbReference type="PANTHER" id="PTHR43214:SF39">
    <property type="entry name" value="TRANSCRIPTIONAL REGULATORY PROTEIN DEGU"/>
    <property type="match status" value="1"/>
</dbReference>
<dbReference type="PROSITE" id="PS50043">
    <property type="entry name" value="HTH_LUXR_2"/>
    <property type="match status" value="1"/>
</dbReference>
<accession>A0ABS8HLN1</accession>
<feature type="domain" description="Response regulatory" evidence="7">
    <location>
        <begin position="4"/>
        <end position="120"/>
    </location>
</feature>
<dbReference type="CDD" id="cd06170">
    <property type="entry name" value="LuxR_C_like"/>
    <property type="match status" value="1"/>
</dbReference>
<keyword evidence="9" id="KW-1185">Reference proteome</keyword>
<sequence>MAIKIVIADDHALLRQGIINVLNLEDDFQVIGEACDGAETVEKAIALTPDILLLDINMPRMNGLEVIKKINEQEKAIKIIVLTMHDDESYVMEVIKSGAVGYLLKDIEPGMLVAAIRTVYAGESYIYPTLAKRIFNEFSRTQQDKEKEKVCEVVRTISRREEGLTYREYEVLQGVCRGLSNQELAKSLFLSEKTVKNHLTNIFRKISVNDRTQAVLYAIKHKLVILE</sequence>
<dbReference type="SMART" id="SM00421">
    <property type="entry name" value="HTH_LUXR"/>
    <property type="match status" value="1"/>
</dbReference>
<dbReference type="Gene3D" id="3.40.50.2300">
    <property type="match status" value="1"/>
</dbReference>
<comment type="caution">
    <text evidence="8">The sequence shown here is derived from an EMBL/GenBank/DDBJ whole genome shotgun (WGS) entry which is preliminary data.</text>
</comment>
<dbReference type="SMART" id="SM00448">
    <property type="entry name" value="REC"/>
    <property type="match status" value="1"/>
</dbReference>
<dbReference type="InterPro" id="IPR001789">
    <property type="entry name" value="Sig_transdc_resp-reg_receiver"/>
</dbReference>
<dbReference type="InterPro" id="IPR058245">
    <property type="entry name" value="NreC/VraR/RcsB-like_REC"/>
</dbReference>
<dbReference type="InterPro" id="IPR016032">
    <property type="entry name" value="Sig_transdc_resp-reg_C-effctor"/>
</dbReference>